<keyword evidence="2" id="KW-0175">Coiled coil</keyword>
<proteinExistence type="predicted"/>
<feature type="coiled-coil region" evidence="2">
    <location>
        <begin position="170"/>
        <end position="307"/>
    </location>
</feature>
<accession>A0A4Z2AYZ4</accession>
<keyword evidence="5" id="KW-1185">Reference proteome</keyword>
<dbReference type="PROSITE" id="PS50096">
    <property type="entry name" value="IQ"/>
    <property type="match status" value="1"/>
</dbReference>
<evidence type="ECO:0000256" key="1">
    <source>
        <dbReference type="ARBA" id="ARBA00022737"/>
    </source>
</evidence>
<feature type="compositionally biased region" description="Basic and acidic residues" evidence="3">
    <location>
        <begin position="591"/>
        <end position="600"/>
    </location>
</feature>
<feature type="region of interest" description="Disordered" evidence="3">
    <location>
        <begin position="437"/>
        <end position="472"/>
    </location>
</feature>
<protein>
    <recommendedName>
        <fullName evidence="6">IQ domain-containing protein E</fullName>
    </recommendedName>
</protein>
<dbReference type="PANTHER" id="PTHR22590">
    <property type="entry name" value="MYOSIN MOTOR DOMAIN-CONTAINING PROTEIN"/>
    <property type="match status" value="1"/>
</dbReference>
<gene>
    <name evidence="4" type="ORF">fugu_007575</name>
</gene>
<dbReference type="PANTHER" id="PTHR22590:SF3">
    <property type="entry name" value="IQ DOMAIN-CONTAINING PROTEIN E"/>
    <property type="match status" value="1"/>
</dbReference>
<organism evidence="4 5">
    <name type="scientific">Takifugu bimaculatus</name>
    <dbReference type="NCBI Taxonomy" id="433685"/>
    <lineage>
        <taxon>Eukaryota</taxon>
        <taxon>Metazoa</taxon>
        <taxon>Chordata</taxon>
        <taxon>Craniata</taxon>
        <taxon>Vertebrata</taxon>
        <taxon>Euteleostomi</taxon>
        <taxon>Actinopterygii</taxon>
        <taxon>Neopterygii</taxon>
        <taxon>Teleostei</taxon>
        <taxon>Neoteleostei</taxon>
        <taxon>Acanthomorphata</taxon>
        <taxon>Eupercaria</taxon>
        <taxon>Tetraodontiformes</taxon>
        <taxon>Tetradontoidea</taxon>
        <taxon>Tetraodontidae</taxon>
        <taxon>Takifugu</taxon>
    </lineage>
</organism>
<dbReference type="InterPro" id="IPR000048">
    <property type="entry name" value="IQ_motif_EF-hand-BS"/>
</dbReference>
<feature type="compositionally biased region" description="Basic and acidic residues" evidence="3">
    <location>
        <begin position="456"/>
        <end position="465"/>
    </location>
</feature>
<dbReference type="Gene3D" id="1.20.5.190">
    <property type="match status" value="1"/>
</dbReference>
<feature type="coiled-coil region" evidence="2">
    <location>
        <begin position="344"/>
        <end position="435"/>
    </location>
</feature>
<evidence type="ECO:0000313" key="4">
    <source>
        <dbReference type="EMBL" id="TNM85304.1"/>
    </source>
</evidence>
<dbReference type="Pfam" id="PF00612">
    <property type="entry name" value="IQ"/>
    <property type="match status" value="1"/>
</dbReference>
<dbReference type="EMBL" id="SWLE01000021">
    <property type="protein sequence ID" value="TNM85304.1"/>
    <property type="molecule type" value="Genomic_DNA"/>
</dbReference>
<evidence type="ECO:0000256" key="2">
    <source>
        <dbReference type="SAM" id="Coils"/>
    </source>
</evidence>
<evidence type="ECO:0008006" key="6">
    <source>
        <dbReference type="Google" id="ProtNLM"/>
    </source>
</evidence>
<evidence type="ECO:0000313" key="5">
    <source>
        <dbReference type="Proteomes" id="UP000516260"/>
    </source>
</evidence>
<feature type="region of interest" description="Disordered" evidence="3">
    <location>
        <begin position="41"/>
        <end position="95"/>
    </location>
</feature>
<keyword evidence="1" id="KW-0677">Repeat</keyword>
<name>A0A4Z2AYZ4_9TELE</name>
<dbReference type="Proteomes" id="UP000516260">
    <property type="component" value="Chromosome 8"/>
</dbReference>
<dbReference type="InterPro" id="IPR052318">
    <property type="entry name" value="CellDiv_DevSignal_Domain"/>
</dbReference>
<dbReference type="AlphaFoldDB" id="A0A4Z2AYZ4"/>
<feature type="region of interest" description="Disordered" evidence="3">
    <location>
        <begin position="581"/>
        <end position="625"/>
    </location>
</feature>
<reference evidence="4 5" key="1">
    <citation type="submission" date="2019-04" db="EMBL/GenBank/DDBJ databases">
        <title>The sequence and de novo assembly of Takifugu bimaculatus genome using PacBio and Hi-C technologies.</title>
        <authorList>
            <person name="Xu P."/>
            <person name="Liu B."/>
            <person name="Zhou Z."/>
        </authorList>
    </citation>
    <scope>NUCLEOTIDE SEQUENCE [LARGE SCALE GENOMIC DNA]</scope>
    <source>
        <strain evidence="4">TB-2018</strain>
        <tissue evidence="4">Muscle</tissue>
    </source>
</reference>
<sequence>MSVSTAKLSLEVSDVQTDEDCDELVDDGFCFSADVSDKIRDQRTRWKHSSGKPPPPKPSQMLRSEYNATPELFKQTSSLRKPKNHSGSNGVTLSADDYREKEDMYDEIIRLKKSLQAHKSDNQQLKVKLRRLEEDNAKREKQIEELLDPTKGSEYTRSLVDKKKDGSVVVNGLKQRILKLEQQCREKENALSKLQSELRTTSLDELKITVETYFQEIQRLRILLEAAEKNSRAESRCSQRQQKVLNSALHRLSENLKELQQENSILREELNTESPAGGLKGYREWSKQRLLRRLLEVETRLEDSRRHTHTAKRRGQLEQGVQTMPTEMQGFTMATEAVFSVGTMTEEEEEISGLKDLLSQLEKMRAELQQTLSHKDDELRRLRTEKEDLHKETERWKAEQIKERDEERQQHKMELEQLMAQIQTLEERIKPAQAELSSDLAASPKNNDITQAGTGLEEREEKDVGGTEEEGVGEGLHAEWSKREGASVVIQRNWREHRERDMAMLQSAFRGHLSREALLKHLLEDLQNKAVEATNTNTVEGQLDGVTLTLIQSAFRGHLARCTPEMKSFGSAVPPLMGNASPVQRGAQSVHHADRTDQMELRTTAESSGAAALDSDDSDDIIVSPSRPLRSREVLML</sequence>
<evidence type="ECO:0000256" key="3">
    <source>
        <dbReference type="SAM" id="MobiDB-lite"/>
    </source>
</evidence>
<feature type="compositionally biased region" description="Polar residues" evidence="3">
    <location>
        <begin position="444"/>
        <end position="453"/>
    </location>
</feature>
<feature type="coiled-coil region" evidence="2">
    <location>
        <begin position="108"/>
        <end position="142"/>
    </location>
</feature>
<feature type="compositionally biased region" description="Polar residues" evidence="3">
    <location>
        <begin position="74"/>
        <end position="92"/>
    </location>
</feature>
<comment type="caution">
    <text evidence="4">The sequence shown here is derived from an EMBL/GenBank/DDBJ whole genome shotgun (WGS) entry which is preliminary data.</text>
</comment>